<gene>
    <name evidence="2" type="ORF">GCM10009098_05450</name>
</gene>
<keyword evidence="3" id="KW-1185">Reference proteome</keyword>
<evidence type="ECO:0000313" key="2">
    <source>
        <dbReference type="EMBL" id="GAA0540786.1"/>
    </source>
</evidence>
<sequence>MSKAVSCSFIGAALFSTVLHAQEQRWFEVEMLIFSQTPPASLQESFGDAVTPIKPGRAYDLVTPLLQPDLSSLLAELPLCHNSLQPEDEYQFTQSLSAQLCIVERQQHSWQLTNLFEPRRSYDKVPYPAALPAVVTGSGVHTNKPYLAERASLQLTDIASKITRSAGTQLLLHTSWRQAPVTERRAIASRWFSGKNYSAQFDYWGQPVADVTADAGTHTTDSIDLISDDLVAANDAGTHQVMSNIDMLLQQLNANSQLPDTAESAIDTPIHSDSLTSRNLPDQVWQLDGLFKLHLDHYLFVNTEFNLRLPAQDNSLQTIYVRQSRRVISGEIHYLDHPHLGIILQIRRYEPPAEEEPELNDATNTSQ</sequence>
<accession>A0ABP3NBW0</accession>
<evidence type="ECO:0000256" key="1">
    <source>
        <dbReference type="SAM" id="SignalP"/>
    </source>
</evidence>
<dbReference type="EMBL" id="BAAAEO010000001">
    <property type="protein sequence ID" value="GAA0540786.1"/>
    <property type="molecule type" value="Genomic_DNA"/>
</dbReference>
<dbReference type="InterPro" id="IPR021241">
    <property type="entry name" value="CsiV"/>
</dbReference>
<name>A0ABP3NBW0_9GAMM</name>
<protein>
    <submittedName>
        <fullName evidence="2">Peptidoglycan binding protein CsiV</fullName>
    </submittedName>
</protein>
<proteinExistence type="predicted"/>
<comment type="caution">
    <text evidence="2">The sequence shown here is derived from an EMBL/GenBank/DDBJ whole genome shotgun (WGS) entry which is preliminary data.</text>
</comment>
<dbReference type="Proteomes" id="UP001501169">
    <property type="component" value="Unassembled WGS sequence"/>
</dbReference>
<feature type="chain" id="PRO_5045945733" evidence="1">
    <location>
        <begin position="22"/>
        <end position="367"/>
    </location>
</feature>
<feature type="signal peptide" evidence="1">
    <location>
        <begin position="1"/>
        <end position="21"/>
    </location>
</feature>
<reference evidence="3" key="1">
    <citation type="journal article" date="2019" name="Int. J. Syst. Evol. Microbiol.">
        <title>The Global Catalogue of Microorganisms (GCM) 10K type strain sequencing project: providing services to taxonomists for standard genome sequencing and annotation.</title>
        <authorList>
            <consortium name="The Broad Institute Genomics Platform"/>
            <consortium name="The Broad Institute Genome Sequencing Center for Infectious Disease"/>
            <person name="Wu L."/>
            <person name="Ma J."/>
        </authorList>
    </citation>
    <scope>NUCLEOTIDE SEQUENCE [LARGE SCALE GENOMIC DNA]</scope>
    <source>
        <strain evidence="3">JCM 14331</strain>
    </source>
</reference>
<organism evidence="2 3">
    <name type="scientific">Rheinheimera aquimaris</name>
    <dbReference type="NCBI Taxonomy" id="412437"/>
    <lineage>
        <taxon>Bacteria</taxon>
        <taxon>Pseudomonadati</taxon>
        <taxon>Pseudomonadota</taxon>
        <taxon>Gammaproteobacteria</taxon>
        <taxon>Chromatiales</taxon>
        <taxon>Chromatiaceae</taxon>
        <taxon>Rheinheimera</taxon>
    </lineage>
</organism>
<keyword evidence="1" id="KW-0732">Signal</keyword>
<dbReference type="RefSeq" id="WP_226765577.1">
    <property type="nucleotide sequence ID" value="NZ_BAAAEO010000001.1"/>
</dbReference>
<dbReference type="Pfam" id="PF10972">
    <property type="entry name" value="CsiV"/>
    <property type="match status" value="1"/>
</dbReference>
<evidence type="ECO:0000313" key="3">
    <source>
        <dbReference type="Proteomes" id="UP001501169"/>
    </source>
</evidence>